<sequence length="51" mass="5778">MSHQIEEILPFITHVAILREGKMIHAGPKHKVLTDDILSDVFGLSVQVVWK</sequence>
<reference evidence="1" key="1">
    <citation type="submission" date="2013-12" db="EMBL/GenBank/DDBJ databases">
        <title>A Varibaculum cambriense genome reconstructed from a premature infant gut community with otherwise low bacterial novelty that shifts toward anaerobic metabolism during the third week of life.</title>
        <authorList>
            <person name="Brown C.T."/>
            <person name="Sharon I."/>
            <person name="Thomas B.C."/>
            <person name="Castelle C.J."/>
            <person name="Morowitz M.J."/>
            <person name="Banfield J.F."/>
        </authorList>
    </citation>
    <scope>NUCLEOTIDE SEQUENCE</scope>
</reference>
<keyword evidence="1" id="KW-0067">ATP-binding</keyword>
<organism evidence="1">
    <name type="scientific">human gut metagenome</name>
    <dbReference type="NCBI Taxonomy" id="408170"/>
    <lineage>
        <taxon>unclassified sequences</taxon>
        <taxon>metagenomes</taxon>
        <taxon>organismal metagenomes</taxon>
    </lineage>
</organism>
<proteinExistence type="predicted"/>
<dbReference type="AlphaFoldDB" id="W1XMV1"/>
<comment type="caution">
    <text evidence="1">The sequence shown here is derived from an EMBL/GenBank/DDBJ whole genome shotgun (WGS) entry which is preliminary data.</text>
</comment>
<gene>
    <name evidence="1" type="ORF">Q604_UNBC13937G0001</name>
</gene>
<accession>W1XMV1</accession>
<feature type="non-terminal residue" evidence="1">
    <location>
        <position position="51"/>
    </location>
</feature>
<evidence type="ECO:0000313" key="1">
    <source>
        <dbReference type="EMBL" id="ETJ31577.1"/>
    </source>
</evidence>
<name>W1XMV1_9ZZZZ</name>
<protein>
    <submittedName>
        <fullName evidence="1">ABC transporter, ATP-binding protein</fullName>
    </submittedName>
</protein>
<keyword evidence="1" id="KW-0547">Nucleotide-binding</keyword>
<dbReference type="EMBL" id="AZMM01013937">
    <property type="protein sequence ID" value="ETJ31577.1"/>
    <property type="molecule type" value="Genomic_DNA"/>
</dbReference>
<dbReference type="GO" id="GO:0005524">
    <property type="term" value="F:ATP binding"/>
    <property type="evidence" value="ECO:0007669"/>
    <property type="project" value="UniProtKB-KW"/>
</dbReference>